<dbReference type="Proteomes" id="UP000824596">
    <property type="component" value="Unassembled WGS sequence"/>
</dbReference>
<name>A0A9P8SNV8_9HYPO</name>
<dbReference type="GeneID" id="68350056"/>
<keyword evidence="2" id="KW-1185">Reference proteome</keyword>
<evidence type="ECO:0000313" key="1">
    <source>
        <dbReference type="EMBL" id="KAH0968285.1"/>
    </source>
</evidence>
<sequence>MASHWYIQPPIFAPVPQHISAPAAVTYTLVPYVGSPVAAAAAAAASWPGVQINIVPCQPAAPAPPAVEAEPAAADAAPPPMSGALASPAISPAPAAPALIPAPAATAGITVRIVLHGRAQQGLWTRVADVPYRHDGGAGLPDPAGLRAAVARASHVHFPPDGRGRGLLRHADADMAPPTLQLWAMRAGAVLHMLPGDAGGGALAVPEVERALAVCAEAPDGHDEGNAEAEAVREVFEDARDRGLGVFLLVNMDGDDSLGVPGHGGRRIGPP</sequence>
<comment type="caution">
    <text evidence="1">The sequence shown here is derived from an EMBL/GenBank/DDBJ whole genome shotgun (WGS) entry which is preliminary data.</text>
</comment>
<dbReference type="RefSeq" id="XP_044725798.1">
    <property type="nucleotide sequence ID" value="XM_044859398.1"/>
</dbReference>
<protein>
    <submittedName>
        <fullName evidence="1">Uncharacterized protein</fullName>
    </submittedName>
</protein>
<evidence type="ECO:0000313" key="2">
    <source>
        <dbReference type="Proteomes" id="UP000824596"/>
    </source>
</evidence>
<accession>A0A9P8SNV8</accession>
<reference evidence="1" key="1">
    <citation type="submission" date="2021-09" db="EMBL/GenBank/DDBJ databases">
        <title>A high-quality genome of the endoparasitic fungus Hirsutella rhossiliensis with a comparison of Hirsutella genomes reveals transposable elements contributing to genome size variation.</title>
        <authorList>
            <person name="Lin R."/>
            <person name="Jiao Y."/>
            <person name="Sun X."/>
            <person name="Ling J."/>
            <person name="Xie B."/>
            <person name="Cheng X."/>
        </authorList>
    </citation>
    <scope>NUCLEOTIDE SEQUENCE</scope>
    <source>
        <strain evidence="1">HR02</strain>
    </source>
</reference>
<gene>
    <name evidence="1" type="ORF">HRG_00927</name>
</gene>
<dbReference type="AlphaFoldDB" id="A0A9P8SNV8"/>
<organism evidence="1 2">
    <name type="scientific">Hirsutella rhossiliensis</name>
    <dbReference type="NCBI Taxonomy" id="111463"/>
    <lineage>
        <taxon>Eukaryota</taxon>
        <taxon>Fungi</taxon>
        <taxon>Dikarya</taxon>
        <taxon>Ascomycota</taxon>
        <taxon>Pezizomycotina</taxon>
        <taxon>Sordariomycetes</taxon>
        <taxon>Hypocreomycetidae</taxon>
        <taxon>Hypocreales</taxon>
        <taxon>Ophiocordycipitaceae</taxon>
        <taxon>Hirsutella</taxon>
    </lineage>
</organism>
<dbReference type="EMBL" id="JAIZPD010000001">
    <property type="protein sequence ID" value="KAH0968285.1"/>
    <property type="molecule type" value="Genomic_DNA"/>
</dbReference>
<dbReference type="OrthoDB" id="10548595at2759"/>
<proteinExistence type="predicted"/>